<dbReference type="Proteomes" id="UP000467841">
    <property type="component" value="Unassembled WGS sequence"/>
</dbReference>
<protein>
    <submittedName>
        <fullName evidence="1">Uncharacterized protein</fullName>
    </submittedName>
</protein>
<name>A0A6D2HS14_9BRAS</name>
<dbReference type="EMBL" id="CACVBM020000210">
    <property type="protein sequence ID" value="CAA7015933.1"/>
    <property type="molecule type" value="Genomic_DNA"/>
</dbReference>
<keyword evidence="2" id="KW-1185">Reference proteome</keyword>
<organism evidence="1 2">
    <name type="scientific">Microthlaspi erraticum</name>
    <dbReference type="NCBI Taxonomy" id="1685480"/>
    <lineage>
        <taxon>Eukaryota</taxon>
        <taxon>Viridiplantae</taxon>
        <taxon>Streptophyta</taxon>
        <taxon>Embryophyta</taxon>
        <taxon>Tracheophyta</taxon>
        <taxon>Spermatophyta</taxon>
        <taxon>Magnoliopsida</taxon>
        <taxon>eudicotyledons</taxon>
        <taxon>Gunneridae</taxon>
        <taxon>Pentapetalae</taxon>
        <taxon>rosids</taxon>
        <taxon>malvids</taxon>
        <taxon>Brassicales</taxon>
        <taxon>Brassicaceae</taxon>
        <taxon>Coluteocarpeae</taxon>
        <taxon>Microthlaspi</taxon>
    </lineage>
</organism>
<accession>A0A6D2HS14</accession>
<sequence length="68" mass="7147">MGLVHIKKCNSLGPKSGIHTLNPLVYPLSPLCLTASSTPTPTKPAGGEVSLLLSCEDLPTKKKSYLVT</sequence>
<reference evidence="1" key="1">
    <citation type="submission" date="2020-01" db="EMBL/GenBank/DDBJ databases">
        <authorList>
            <person name="Mishra B."/>
        </authorList>
    </citation>
    <scope>NUCLEOTIDE SEQUENCE [LARGE SCALE GENOMIC DNA]</scope>
</reference>
<evidence type="ECO:0000313" key="1">
    <source>
        <dbReference type="EMBL" id="CAA7015933.1"/>
    </source>
</evidence>
<comment type="caution">
    <text evidence="1">The sequence shown here is derived from an EMBL/GenBank/DDBJ whole genome shotgun (WGS) entry which is preliminary data.</text>
</comment>
<gene>
    <name evidence="1" type="ORF">MERR_LOCUS3168</name>
</gene>
<evidence type="ECO:0000313" key="2">
    <source>
        <dbReference type="Proteomes" id="UP000467841"/>
    </source>
</evidence>
<dbReference type="AlphaFoldDB" id="A0A6D2HS14"/>
<proteinExistence type="predicted"/>